<dbReference type="CDD" id="cd02603">
    <property type="entry name" value="HAD_sEH-N_like"/>
    <property type="match status" value="1"/>
</dbReference>
<dbReference type="NCBIfam" id="TIGR01549">
    <property type="entry name" value="HAD-SF-IA-v1"/>
    <property type="match status" value="1"/>
</dbReference>
<evidence type="ECO:0000313" key="2">
    <source>
        <dbReference type="Proteomes" id="UP000480854"/>
    </source>
</evidence>
<dbReference type="Proteomes" id="UP000480854">
    <property type="component" value="Unassembled WGS sequence"/>
</dbReference>
<protein>
    <submittedName>
        <fullName evidence="1">HAD family phosphatase</fullName>
    </submittedName>
</protein>
<gene>
    <name evidence="1" type="ORF">DS843_18785</name>
</gene>
<dbReference type="EMBL" id="QOKW01000015">
    <property type="protein sequence ID" value="KAA0678860.1"/>
    <property type="molecule type" value="Genomic_DNA"/>
</dbReference>
<dbReference type="InterPro" id="IPR023214">
    <property type="entry name" value="HAD_sf"/>
</dbReference>
<dbReference type="NCBIfam" id="TIGR01509">
    <property type="entry name" value="HAD-SF-IA-v3"/>
    <property type="match status" value="1"/>
</dbReference>
<organism evidence="1 2">
    <name type="scientific">Roseomonas genomospecies 6</name>
    <dbReference type="NCBI Taxonomy" id="214106"/>
    <lineage>
        <taxon>Bacteria</taxon>
        <taxon>Pseudomonadati</taxon>
        <taxon>Pseudomonadota</taxon>
        <taxon>Alphaproteobacteria</taxon>
        <taxon>Acetobacterales</taxon>
        <taxon>Roseomonadaceae</taxon>
        <taxon>Roseomonas</taxon>
    </lineage>
</organism>
<dbReference type="AlphaFoldDB" id="A0A9W7TXT9"/>
<dbReference type="SFLD" id="SFLDG01129">
    <property type="entry name" value="C1.5:_HAD__Beta-PGM__Phosphata"/>
    <property type="match status" value="1"/>
</dbReference>
<dbReference type="Gene3D" id="3.40.50.1000">
    <property type="entry name" value="HAD superfamily/HAD-like"/>
    <property type="match status" value="1"/>
</dbReference>
<dbReference type="SUPFAM" id="SSF56784">
    <property type="entry name" value="HAD-like"/>
    <property type="match status" value="1"/>
</dbReference>
<dbReference type="OrthoDB" id="9807742at2"/>
<dbReference type="Pfam" id="PF00702">
    <property type="entry name" value="Hydrolase"/>
    <property type="match status" value="1"/>
</dbReference>
<dbReference type="SFLD" id="SFLDS00003">
    <property type="entry name" value="Haloacid_Dehalogenase"/>
    <property type="match status" value="1"/>
</dbReference>
<keyword evidence="2" id="KW-1185">Reference proteome</keyword>
<dbReference type="PANTHER" id="PTHR43611">
    <property type="entry name" value="ALPHA-D-GLUCOSE 1-PHOSPHATE PHOSPHATASE"/>
    <property type="match status" value="1"/>
</dbReference>
<proteinExistence type="predicted"/>
<dbReference type="PANTHER" id="PTHR43611:SF3">
    <property type="entry name" value="FLAVIN MONONUCLEOTIDE HYDROLASE 1, CHLOROPLATIC"/>
    <property type="match status" value="1"/>
</dbReference>
<dbReference type="InterPro" id="IPR006439">
    <property type="entry name" value="HAD-SF_hydro_IA"/>
</dbReference>
<evidence type="ECO:0000313" key="1">
    <source>
        <dbReference type="EMBL" id="KAA0678860.1"/>
    </source>
</evidence>
<name>A0A9W7TXT9_9PROT</name>
<comment type="caution">
    <text evidence="1">The sequence shown here is derived from an EMBL/GenBank/DDBJ whole genome shotgun (WGS) entry which is preliminary data.</text>
</comment>
<sequence>MTKPTTVVFDIGHVLIEWDPRNLYRELFDGYEDLMEDFLDNVCTLAWNLEQDRGRPWDEAVAVLTAEHPDCRELIRAYHERWEEMVPGPVAGTPDILMELKQRGTPLYSITNFSSDKLALTRRRFDFLNVFDGMIVSGDEKLVKPDPAIFRLLLDRYGLRAADCFFIDDSPANVEAARNIGMTAHRFSGAASLRTELEELGLL</sequence>
<dbReference type="InterPro" id="IPR036412">
    <property type="entry name" value="HAD-like_sf"/>
</dbReference>
<reference evidence="1 2" key="1">
    <citation type="submission" date="2018-07" db="EMBL/GenBank/DDBJ databases">
        <title>Genome sequence of Azospirillum sp. ATCC 49961.</title>
        <authorList>
            <person name="Sant'Anna F.H."/>
            <person name="Baldani J.I."/>
            <person name="Zilli J.E."/>
            <person name="Reis V.M."/>
            <person name="Hartmann A."/>
            <person name="Cruz L."/>
            <person name="de Souza E.M."/>
            <person name="de Oliveira Pedrosa F."/>
            <person name="Passaglia L.M.P."/>
        </authorList>
    </citation>
    <scope>NUCLEOTIDE SEQUENCE [LARGE SCALE GENOMIC DNA]</scope>
    <source>
        <strain evidence="1 2">ATCC 49961</strain>
    </source>
</reference>
<accession>A0A9W7TXT9</accession>